<feature type="compositionally biased region" description="Low complexity" evidence="1">
    <location>
        <begin position="67"/>
        <end position="76"/>
    </location>
</feature>
<sequence length="76" mass="7946">MSDTAQSVLIFFLVLSPLYIPIAVTLVAAIADRRETVRTRLRDTAANSHAAIAGEEPQPLAGSRSPAAMAPDAEAA</sequence>
<proteinExistence type="predicted"/>
<evidence type="ECO:0000313" key="4">
    <source>
        <dbReference type="Proteomes" id="UP000247781"/>
    </source>
</evidence>
<protein>
    <submittedName>
        <fullName evidence="3">Uncharacterized protein</fullName>
    </submittedName>
</protein>
<accession>A0A318HEA4</accession>
<reference evidence="4" key="1">
    <citation type="submission" date="2018-05" db="EMBL/GenBank/DDBJ databases">
        <authorList>
            <person name="Deangelis K."/>
            <person name="Huntemann M."/>
            <person name="Clum A."/>
            <person name="Pillay M."/>
            <person name="Palaniappan K."/>
            <person name="Varghese N."/>
            <person name="Mikhailova N."/>
            <person name="Stamatis D."/>
            <person name="Reddy T."/>
            <person name="Daum C."/>
            <person name="Shapiro N."/>
            <person name="Ivanova N."/>
            <person name="Kyrpides N."/>
            <person name="Woyke T."/>
        </authorList>
    </citation>
    <scope>NUCLEOTIDE SEQUENCE [LARGE SCALE GENOMIC DNA]</scope>
    <source>
        <strain evidence="4">GAS496</strain>
    </source>
</reference>
<evidence type="ECO:0000256" key="2">
    <source>
        <dbReference type="SAM" id="Phobius"/>
    </source>
</evidence>
<dbReference type="AlphaFoldDB" id="A0A318HEA4"/>
<dbReference type="RefSeq" id="WP_110319920.1">
    <property type="nucleotide sequence ID" value="NZ_QJJU01000038.1"/>
</dbReference>
<keyword evidence="2" id="KW-1133">Transmembrane helix</keyword>
<name>A0A318HEA4_9MYCO</name>
<dbReference type="EMBL" id="QJJU01000038">
    <property type="protein sequence ID" value="PXW99888.1"/>
    <property type="molecule type" value="Genomic_DNA"/>
</dbReference>
<comment type="caution">
    <text evidence="3">The sequence shown here is derived from an EMBL/GenBank/DDBJ whole genome shotgun (WGS) entry which is preliminary data.</text>
</comment>
<feature type="transmembrane region" description="Helical" evidence="2">
    <location>
        <begin position="6"/>
        <end position="31"/>
    </location>
</feature>
<dbReference type="Proteomes" id="UP000247781">
    <property type="component" value="Unassembled WGS sequence"/>
</dbReference>
<evidence type="ECO:0000256" key="1">
    <source>
        <dbReference type="SAM" id="MobiDB-lite"/>
    </source>
</evidence>
<organism evidence="3 4">
    <name type="scientific">Mycolicibacterium moriokaense</name>
    <dbReference type="NCBI Taxonomy" id="39691"/>
    <lineage>
        <taxon>Bacteria</taxon>
        <taxon>Bacillati</taxon>
        <taxon>Actinomycetota</taxon>
        <taxon>Actinomycetes</taxon>
        <taxon>Mycobacteriales</taxon>
        <taxon>Mycobacteriaceae</taxon>
        <taxon>Mycolicibacterium</taxon>
    </lineage>
</organism>
<evidence type="ECO:0000313" key="3">
    <source>
        <dbReference type="EMBL" id="PXW99888.1"/>
    </source>
</evidence>
<feature type="region of interest" description="Disordered" evidence="1">
    <location>
        <begin position="48"/>
        <end position="76"/>
    </location>
</feature>
<gene>
    <name evidence="3" type="ORF">C8E89_1385</name>
</gene>
<reference evidence="3 4" key="2">
    <citation type="submission" date="2018-06" db="EMBL/GenBank/DDBJ databases">
        <title>Sequencing of bacterial isolates from soil warming experiment in Harvard Forest, Massachusetts, USA.</title>
        <authorList>
            <person name="Deangelis K.PhD."/>
        </authorList>
    </citation>
    <scope>NUCLEOTIDE SEQUENCE [LARGE SCALE GENOMIC DNA]</scope>
    <source>
        <strain evidence="3 4">GAS496</strain>
    </source>
</reference>
<keyword evidence="2" id="KW-0472">Membrane</keyword>
<keyword evidence="2" id="KW-0812">Transmembrane</keyword>
<keyword evidence="4" id="KW-1185">Reference proteome</keyword>